<dbReference type="Proteomes" id="UP001152561">
    <property type="component" value="Unassembled WGS sequence"/>
</dbReference>
<evidence type="ECO:0000256" key="1">
    <source>
        <dbReference type="SAM" id="Phobius"/>
    </source>
</evidence>
<sequence length="481" mass="54958">MLKPEPHVKNNLTLAKLPLIYLLIEIPICTLLFLDLPTSIIFGLGKLRVIQIVGKRVEYGSMMPPEAKKHCCQSLTLDVLSKLPENVIDAILMCLPFRDAVRTSILSKVWRNKWCRLPELTLDDTVWKTKKNVAFRTTEITQIIYHILIYHVGPITKFILCVPKSRSCPMIDDLIYFLSKNGIRHLVVRLPFKGDPYELPPSFFKCVQLRRLTLQNCLILPPLSFKGFDRLISLELCEVTISSKLLGSLISHCLLLEHLVLHIADSYSNVIEINAPRLRSFYFAGSMRSIFLKNIPLLERLSLTYSETDYLGAEKWDIVKFFESFSALEHLFLNMLFAAEASEVPTRLPFNLNCVKKLDINVDLYNSTEVSCALCLIRSFPYLQYMEIQEAYYKYDIADYRVELPSDVMFNHLREVKLTLASGSIIEMQLAKLLLAKSPMLVSMLFKSCAVKGSATVKKLVAELTKFQCASPKAEVVFIEN</sequence>
<dbReference type="PANTHER" id="PTHR31639">
    <property type="entry name" value="F-BOX PROTEIN-LIKE"/>
    <property type="match status" value="1"/>
</dbReference>
<keyword evidence="4" id="KW-1185">Reference proteome</keyword>
<dbReference type="InterPro" id="IPR036047">
    <property type="entry name" value="F-box-like_dom_sf"/>
</dbReference>
<dbReference type="AlphaFoldDB" id="A0A9Q1RRK0"/>
<feature type="domain" description="F-box" evidence="2">
    <location>
        <begin position="77"/>
        <end position="130"/>
    </location>
</feature>
<feature type="transmembrane region" description="Helical" evidence="1">
    <location>
        <begin position="20"/>
        <end position="45"/>
    </location>
</feature>
<dbReference type="InterPro" id="IPR032675">
    <property type="entry name" value="LRR_dom_sf"/>
</dbReference>
<accession>A0A9Q1RRK0</accession>
<comment type="caution">
    <text evidence="3">The sequence shown here is derived from an EMBL/GenBank/DDBJ whole genome shotgun (WGS) entry which is preliminary data.</text>
</comment>
<evidence type="ECO:0000259" key="2">
    <source>
        <dbReference type="PROSITE" id="PS50181"/>
    </source>
</evidence>
<dbReference type="OrthoDB" id="1274461at2759"/>
<dbReference type="Pfam" id="PF24758">
    <property type="entry name" value="LRR_At5g56370"/>
    <property type="match status" value="1"/>
</dbReference>
<keyword evidence="1" id="KW-1133">Transmembrane helix</keyword>
<evidence type="ECO:0000313" key="3">
    <source>
        <dbReference type="EMBL" id="KAJ8569789.1"/>
    </source>
</evidence>
<organism evidence="3 4">
    <name type="scientific">Anisodus acutangulus</name>
    <dbReference type="NCBI Taxonomy" id="402998"/>
    <lineage>
        <taxon>Eukaryota</taxon>
        <taxon>Viridiplantae</taxon>
        <taxon>Streptophyta</taxon>
        <taxon>Embryophyta</taxon>
        <taxon>Tracheophyta</taxon>
        <taxon>Spermatophyta</taxon>
        <taxon>Magnoliopsida</taxon>
        <taxon>eudicotyledons</taxon>
        <taxon>Gunneridae</taxon>
        <taxon>Pentapetalae</taxon>
        <taxon>asterids</taxon>
        <taxon>lamiids</taxon>
        <taxon>Solanales</taxon>
        <taxon>Solanaceae</taxon>
        <taxon>Solanoideae</taxon>
        <taxon>Hyoscyameae</taxon>
        <taxon>Anisodus</taxon>
    </lineage>
</organism>
<dbReference type="InterPro" id="IPR001810">
    <property type="entry name" value="F-box_dom"/>
</dbReference>
<dbReference type="Gene3D" id="3.80.10.10">
    <property type="entry name" value="Ribonuclease Inhibitor"/>
    <property type="match status" value="1"/>
</dbReference>
<proteinExistence type="predicted"/>
<dbReference type="SUPFAM" id="SSF81383">
    <property type="entry name" value="F-box domain"/>
    <property type="match status" value="1"/>
</dbReference>
<reference evidence="4" key="1">
    <citation type="journal article" date="2023" name="Proc. Natl. Acad. Sci. U.S.A.">
        <title>Genomic and structural basis for evolution of tropane alkaloid biosynthesis.</title>
        <authorList>
            <person name="Wanga Y.-J."/>
            <person name="Taina T."/>
            <person name="Yua J.-Y."/>
            <person name="Lia J."/>
            <person name="Xua B."/>
            <person name="Chenc J."/>
            <person name="D'Auriad J.C."/>
            <person name="Huanga J.-P."/>
            <person name="Huanga S.-X."/>
        </authorList>
    </citation>
    <scope>NUCLEOTIDE SEQUENCE [LARGE SCALE GENOMIC DNA]</scope>
    <source>
        <strain evidence="4">cv. KIB-2019</strain>
    </source>
</reference>
<dbReference type="Pfam" id="PF00646">
    <property type="entry name" value="F-box"/>
    <property type="match status" value="1"/>
</dbReference>
<dbReference type="SUPFAM" id="SSF52047">
    <property type="entry name" value="RNI-like"/>
    <property type="match status" value="1"/>
</dbReference>
<name>A0A9Q1RRK0_9SOLA</name>
<dbReference type="PANTHER" id="PTHR31639:SF176">
    <property type="entry name" value="F-BOX DOMAIN-CONTAINING PROTEIN"/>
    <property type="match status" value="1"/>
</dbReference>
<gene>
    <name evidence="3" type="ORF">K7X08_006366</name>
</gene>
<dbReference type="InterPro" id="IPR055411">
    <property type="entry name" value="LRR_FXL15/At3g58940/PEG3-like"/>
</dbReference>
<protein>
    <recommendedName>
        <fullName evidence="2">F-box domain-containing protein</fullName>
    </recommendedName>
</protein>
<dbReference type="EMBL" id="JAJAGQ010000002">
    <property type="protein sequence ID" value="KAJ8569789.1"/>
    <property type="molecule type" value="Genomic_DNA"/>
</dbReference>
<keyword evidence="1" id="KW-0812">Transmembrane</keyword>
<dbReference type="PROSITE" id="PS50181">
    <property type="entry name" value="FBOX"/>
    <property type="match status" value="1"/>
</dbReference>
<evidence type="ECO:0000313" key="4">
    <source>
        <dbReference type="Proteomes" id="UP001152561"/>
    </source>
</evidence>
<keyword evidence="1" id="KW-0472">Membrane</keyword>